<dbReference type="GO" id="GO:0016491">
    <property type="term" value="F:oxidoreductase activity"/>
    <property type="evidence" value="ECO:0007669"/>
    <property type="project" value="UniProtKB-KW"/>
</dbReference>
<evidence type="ECO:0000313" key="3">
    <source>
        <dbReference type="EMBL" id="CAB4924999.1"/>
    </source>
</evidence>
<evidence type="ECO:0000256" key="2">
    <source>
        <dbReference type="ARBA" id="ARBA00023002"/>
    </source>
</evidence>
<dbReference type="PRINTS" id="PR00081">
    <property type="entry name" value="GDHRDH"/>
</dbReference>
<dbReference type="Pfam" id="PF13561">
    <property type="entry name" value="adh_short_C2"/>
    <property type="match status" value="1"/>
</dbReference>
<reference evidence="4" key="1">
    <citation type="submission" date="2020-05" db="EMBL/GenBank/DDBJ databases">
        <authorList>
            <person name="Chiriac C."/>
            <person name="Salcher M."/>
            <person name="Ghai R."/>
            <person name="Kavagutti S V."/>
        </authorList>
    </citation>
    <scope>NUCLEOTIDE SEQUENCE</scope>
</reference>
<accession>A0A6J7R312</accession>
<dbReference type="PANTHER" id="PTHR43639">
    <property type="entry name" value="OXIDOREDUCTASE, SHORT-CHAIN DEHYDROGENASE/REDUCTASE FAMILY (AFU_ORTHOLOGUE AFUA_5G02870)"/>
    <property type="match status" value="1"/>
</dbReference>
<dbReference type="PANTHER" id="PTHR43639:SF1">
    <property type="entry name" value="SHORT-CHAIN DEHYDROGENASE_REDUCTASE FAMILY PROTEIN"/>
    <property type="match status" value="1"/>
</dbReference>
<name>A0A6J7R312_9ZZZZ</name>
<keyword evidence="2" id="KW-0560">Oxidoreductase</keyword>
<organism evidence="4">
    <name type="scientific">freshwater metagenome</name>
    <dbReference type="NCBI Taxonomy" id="449393"/>
    <lineage>
        <taxon>unclassified sequences</taxon>
        <taxon>metagenomes</taxon>
        <taxon>ecological metagenomes</taxon>
    </lineage>
</organism>
<dbReference type="InterPro" id="IPR036291">
    <property type="entry name" value="NAD(P)-bd_dom_sf"/>
</dbReference>
<dbReference type="EMBL" id="CAFBND010000002">
    <property type="protein sequence ID" value="CAB4924999.1"/>
    <property type="molecule type" value="Genomic_DNA"/>
</dbReference>
<gene>
    <name evidence="3" type="ORF">UFOPK3752_00070</name>
    <name evidence="4" type="ORF">UFOPK4150_00272</name>
</gene>
<protein>
    <submittedName>
        <fullName evidence="4">Unannotated protein</fullName>
    </submittedName>
</protein>
<comment type="similarity">
    <text evidence="1">Belongs to the short-chain dehydrogenases/reductases (SDR) family.</text>
</comment>
<dbReference type="Gene3D" id="3.40.50.720">
    <property type="entry name" value="NAD(P)-binding Rossmann-like Domain"/>
    <property type="match status" value="1"/>
</dbReference>
<sequence>MTTANQGAAAGGQRVAVVTHVTEYAGPGSARALADAGYVVACHDQTFIDPQTRAQFSAANVGLLAMEQQSPHDLAAAVITAFGRIDVVVSNDFIPGSHFDPTPETRPPGTPSLRAQRLEDMDVVEFRATLEELVIRPFLLAQNVIGAMKERGSGTLIFITSAASYRAGPNIEMYGAARSATTALAQGLAVEVAPFNIQVNPIGPAWFANPTYFPERLSEEWMPAVAREVPLGRLSRQDELGALVVFLASGQALPLTGQFLPFTAGTRLRR</sequence>
<dbReference type="InterPro" id="IPR002347">
    <property type="entry name" value="SDR_fam"/>
</dbReference>
<dbReference type="EMBL" id="CAFBPU010000004">
    <property type="protein sequence ID" value="CAB5021482.1"/>
    <property type="molecule type" value="Genomic_DNA"/>
</dbReference>
<evidence type="ECO:0000256" key="1">
    <source>
        <dbReference type="ARBA" id="ARBA00006484"/>
    </source>
</evidence>
<dbReference type="SUPFAM" id="SSF51735">
    <property type="entry name" value="NAD(P)-binding Rossmann-fold domains"/>
    <property type="match status" value="1"/>
</dbReference>
<dbReference type="AlphaFoldDB" id="A0A6J7R312"/>
<proteinExistence type="inferred from homology"/>
<evidence type="ECO:0000313" key="4">
    <source>
        <dbReference type="EMBL" id="CAB5021482.1"/>
    </source>
</evidence>